<evidence type="ECO:0000259" key="10">
    <source>
        <dbReference type="PROSITE" id="PS51918"/>
    </source>
</evidence>
<evidence type="ECO:0000256" key="6">
    <source>
        <dbReference type="ARBA" id="ARBA00023004"/>
    </source>
</evidence>
<dbReference type="GO" id="GO:0051539">
    <property type="term" value="F:4 iron, 4 sulfur cluster binding"/>
    <property type="evidence" value="ECO:0007669"/>
    <property type="project" value="UniProtKB-UniRule"/>
</dbReference>
<keyword evidence="4 9" id="KW-0949">S-adenosyl-L-methionine</keyword>
<dbReference type="SUPFAM" id="SSF102114">
    <property type="entry name" value="Radical SAM enzymes"/>
    <property type="match status" value="1"/>
</dbReference>
<evidence type="ECO:0000256" key="7">
    <source>
        <dbReference type="ARBA" id="ARBA00023014"/>
    </source>
</evidence>
<comment type="subcellular location">
    <subcellularLocation>
        <location evidence="9">Cytoplasm</location>
    </subcellularLocation>
</comment>
<dbReference type="Pfam" id="PF06969">
    <property type="entry name" value="HemN_C"/>
    <property type="match status" value="1"/>
</dbReference>
<keyword evidence="9" id="KW-0963">Cytoplasm</keyword>
<dbReference type="SFLD" id="SFLDG01065">
    <property type="entry name" value="anaerobic_coproporphyrinogen-I"/>
    <property type="match status" value="1"/>
</dbReference>
<dbReference type="RefSeq" id="WP_214659285.1">
    <property type="nucleotide sequence ID" value="NZ_CP017634.1"/>
</dbReference>
<dbReference type="GO" id="GO:0006779">
    <property type="term" value="P:porphyrin-containing compound biosynthetic process"/>
    <property type="evidence" value="ECO:0007669"/>
    <property type="project" value="InterPro"/>
</dbReference>
<keyword evidence="9" id="KW-0004">4Fe-4S</keyword>
<evidence type="ECO:0000313" key="11">
    <source>
        <dbReference type="EMBL" id="ATW25357.1"/>
    </source>
</evidence>
<dbReference type="AlphaFoldDB" id="A0A3G1KSF1"/>
<dbReference type="InterPro" id="IPR006638">
    <property type="entry name" value="Elp3/MiaA/NifB-like_rSAM"/>
</dbReference>
<evidence type="ECO:0000256" key="1">
    <source>
        <dbReference type="ARBA" id="ARBA00006100"/>
    </source>
</evidence>
<sequence length="388" mass="43327">MNLTPGNRPSIEAVYIHIPFCIKKCHYCDFVSYPLAGLPVEEYCDAVIAEAALYAAHADSIQGGIKSIYIGGGTPTSIPAEYLMKMLDQVQDCFPLARNGEITVECNPKTVDGAYFSKLKRGGVNRLSIGAQAFQDQLLQRMGRIHLPQDIGNAVHEAQQCGIENINLDLIYGLPGQTLDQWKGSLNAAVQLHVPHIAAYGLKLGEDSFWGKQYQKGLLQVPDEDASADMFELAMDILAASGYRQYEISNFAWPGYFSVHNRVYWNNGTYLGLGVAASSHWQHLRQTNQAALKRYLQEVQEGKFPVGESEIVDFDTALGETIFLGLRLLEGLNIHEFEKRFGVKINKKYQKQLEKLIALDLIACSEDQIKLTRKGIFLANEVFMEFLP</sequence>
<evidence type="ECO:0000256" key="8">
    <source>
        <dbReference type="ARBA" id="ARBA00023186"/>
    </source>
</evidence>
<keyword evidence="3 9" id="KW-0349">Heme</keyword>
<keyword evidence="7 9" id="KW-0411">Iron-sulfur</keyword>
<dbReference type="SFLD" id="SFLDF00288">
    <property type="entry name" value="HemN-like__clustered_with_nucl"/>
    <property type="match status" value="1"/>
</dbReference>
<evidence type="ECO:0000256" key="3">
    <source>
        <dbReference type="ARBA" id="ARBA00022617"/>
    </source>
</evidence>
<evidence type="ECO:0000256" key="2">
    <source>
        <dbReference type="ARBA" id="ARBA00017228"/>
    </source>
</evidence>
<comment type="similarity">
    <text evidence="1">Belongs to the anaerobic coproporphyrinogen-III oxidase family. HemW subfamily.</text>
</comment>
<dbReference type="Proteomes" id="UP000323521">
    <property type="component" value="Chromosome"/>
</dbReference>
<proteinExistence type="inferred from homology"/>
<keyword evidence="6 9" id="KW-0408">Iron</keyword>
<dbReference type="InterPro" id="IPR004559">
    <property type="entry name" value="HemW-like"/>
</dbReference>
<name>A0A3G1KSF1_FORW1</name>
<evidence type="ECO:0000256" key="5">
    <source>
        <dbReference type="ARBA" id="ARBA00022723"/>
    </source>
</evidence>
<dbReference type="InterPro" id="IPR013785">
    <property type="entry name" value="Aldolase_TIM"/>
</dbReference>
<organism evidence="11 12">
    <name type="scientific">Formimonas warabiya</name>
    <dbReference type="NCBI Taxonomy" id="1761012"/>
    <lineage>
        <taxon>Bacteria</taxon>
        <taxon>Bacillati</taxon>
        <taxon>Bacillota</taxon>
        <taxon>Clostridia</taxon>
        <taxon>Eubacteriales</taxon>
        <taxon>Peptococcaceae</taxon>
        <taxon>Candidatus Formimonas</taxon>
    </lineage>
</organism>
<dbReference type="InterPro" id="IPR058240">
    <property type="entry name" value="rSAM_sf"/>
</dbReference>
<feature type="domain" description="Radical SAM core" evidence="10">
    <location>
        <begin position="6"/>
        <end position="244"/>
    </location>
</feature>
<evidence type="ECO:0000313" key="12">
    <source>
        <dbReference type="Proteomes" id="UP000323521"/>
    </source>
</evidence>
<gene>
    <name evidence="11" type="ORF">DCMF_11780</name>
</gene>
<dbReference type="NCBIfam" id="TIGR00539">
    <property type="entry name" value="hemN_rel"/>
    <property type="match status" value="1"/>
</dbReference>
<dbReference type="GO" id="GO:0004109">
    <property type="term" value="F:coproporphyrinogen oxidase activity"/>
    <property type="evidence" value="ECO:0007669"/>
    <property type="project" value="InterPro"/>
</dbReference>
<dbReference type="InterPro" id="IPR010723">
    <property type="entry name" value="HemN_C"/>
</dbReference>
<dbReference type="PANTHER" id="PTHR13932">
    <property type="entry name" value="COPROPORPHYRINIGEN III OXIDASE"/>
    <property type="match status" value="1"/>
</dbReference>
<protein>
    <recommendedName>
        <fullName evidence="2 9">Heme chaperone HemW</fullName>
    </recommendedName>
</protein>
<dbReference type="SFLD" id="SFLDS00029">
    <property type="entry name" value="Radical_SAM"/>
    <property type="match status" value="1"/>
</dbReference>
<comment type="function">
    <text evidence="9">Probably acts as a heme chaperone, transferring heme to an unknown acceptor. Binds one molecule of heme per monomer, possibly covalently. Binds 1 [4Fe-4S] cluster. The cluster is coordinated with 3 cysteines and an exchangeable S-adenosyl-L-methionine.</text>
</comment>
<dbReference type="GO" id="GO:0046872">
    <property type="term" value="F:metal ion binding"/>
    <property type="evidence" value="ECO:0007669"/>
    <property type="project" value="UniProtKB-UniRule"/>
</dbReference>
<evidence type="ECO:0000256" key="4">
    <source>
        <dbReference type="ARBA" id="ARBA00022691"/>
    </source>
</evidence>
<dbReference type="EMBL" id="CP017634">
    <property type="protein sequence ID" value="ATW25357.1"/>
    <property type="molecule type" value="Genomic_DNA"/>
</dbReference>
<keyword evidence="12" id="KW-1185">Reference proteome</keyword>
<keyword evidence="5 9" id="KW-0479">Metal-binding</keyword>
<evidence type="ECO:0000256" key="9">
    <source>
        <dbReference type="RuleBase" id="RU364116"/>
    </source>
</evidence>
<dbReference type="GO" id="GO:0005737">
    <property type="term" value="C:cytoplasm"/>
    <property type="evidence" value="ECO:0007669"/>
    <property type="project" value="UniProtKB-SubCell"/>
</dbReference>
<dbReference type="SFLD" id="SFLDF00562">
    <property type="entry name" value="HemN-like__clustered_with_heat"/>
    <property type="match status" value="1"/>
</dbReference>
<dbReference type="KEGG" id="fwa:DCMF_11780"/>
<keyword evidence="8 9" id="KW-0143">Chaperone</keyword>
<dbReference type="PANTHER" id="PTHR13932:SF5">
    <property type="entry name" value="RADICAL S-ADENOSYL METHIONINE DOMAIN-CONTAINING PROTEIN 1, MITOCHONDRIAL"/>
    <property type="match status" value="1"/>
</dbReference>
<reference evidence="11 12" key="1">
    <citation type="submission" date="2016-10" db="EMBL/GenBank/DDBJ databases">
        <title>Complete Genome Sequence of Peptococcaceae strain DCMF.</title>
        <authorList>
            <person name="Edwards R.J."/>
            <person name="Holland S.I."/>
            <person name="Deshpande N.P."/>
            <person name="Wong Y.K."/>
            <person name="Ertan H."/>
            <person name="Manefield M."/>
            <person name="Russell T.L."/>
            <person name="Lee M.J."/>
        </authorList>
    </citation>
    <scope>NUCLEOTIDE SEQUENCE [LARGE SCALE GENOMIC DNA]</scope>
    <source>
        <strain evidence="11 12">DCMF</strain>
    </source>
</reference>
<dbReference type="Pfam" id="PF04055">
    <property type="entry name" value="Radical_SAM"/>
    <property type="match status" value="1"/>
</dbReference>
<dbReference type="SFLD" id="SFLDG01082">
    <property type="entry name" value="B12-binding_domain_containing"/>
    <property type="match status" value="1"/>
</dbReference>
<dbReference type="InterPro" id="IPR007197">
    <property type="entry name" value="rSAM"/>
</dbReference>
<dbReference type="Gene3D" id="3.20.20.70">
    <property type="entry name" value="Aldolase class I"/>
    <property type="match status" value="1"/>
</dbReference>
<dbReference type="PROSITE" id="PS51918">
    <property type="entry name" value="RADICAL_SAM"/>
    <property type="match status" value="1"/>
</dbReference>
<accession>A0A3G1KSF1</accession>
<dbReference type="SMART" id="SM00729">
    <property type="entry name" value="Elp3"/>
    <property type="match status" value="1"/>
</dbReference>
<dbReference type="InterPro" id="IPR034505">
    <property type="entry name" value="Coproporphyrinogen-III_oxidase"/>
</dbReference>